<dbReference type="AlphaFoldDB" id="A0A1I8EQE0"/>
<accession>A0A1I8EQE0</accession>
<sequence length="475" mass="53984">EVQRSKSKSPAPVPGIWSGPNYHEINISHNKRLQRDETYSNEKVFGIITKKCISYAIPAVTIRTIKSKSRQPVEITLSYTFRPLIANNEKICFNQKYFRIIKIDKKLLAIINATINVDTMFTSRTQSMEEGTFEIIKMKRKHRPCSVTVKEPSMRVTVLTSSVADVNFSRCLKHVQITYPKRFPASIENIPQQAYIVEENNMGQKISNEVNCASNQLLPLKLYTDEALSENDELIFSDRSLLGKYTKYKHEKVKRMRSEPAEFNSRESSYPMAASELMRACAVRILEPTRQIPYITAPSRSRLGSVEVETISSPIRISERSMSLTKPSFEFDIPLSPFEQTLQNQAFQLRRISTICDNDNDGGDSNNPVVQNSSTIDKTMQIPVYDHSRYPSVEGSSLTSNFTAAVAAAAQPRHERYAAHIPVTRIDGNGRQSTTSIDSHNRLVDELFKVNIYIMEEGEGNVYRTKSMVFNRGQQ</sequence>
<organism evidence="1">
    <name type="scientific">Wuchereria bancrofti</name>
    <dbReference type="NCBI Taxonomy" id="6293"/>
    <lineage>
        <taxon>Eukaryota</taxon>
        <taxon>Metazoa</taxon>
        <taxon>Ecdysozoa</taxon>
        <taxon>Nematoda</taxon>
        <taxon>Chromadorea</taxon>
        <taxon>Rhabditida</taxon>
        <taxon>Spirurina</taxon>
        <taxon>Spiruromorpha</taxon>
        <taxon>Filarioidea</taxon>
        <taxon>Onchocercidae</taxon>
        <taxon>Wuchereria</taxon>
    </lineage>
</organism>
<dbReference type="WBParaSite" id="maker-PairedContig_4038-snap-gene-0.21-mRNA-1">
    <property type="protein sequence ID" value="maker-PairedContig_4038-snap-gene-0.21-mRNA-1"/>
    <property type="gene ID" value="maker-PairedContig_4038-snap-gene-0.21"/>
</dbReference>
<evidence type="ECO:0000313" key="1">
    <source>
        <dbReference type="WBParaSite" id="maker-PairedContig_4038-snap-gene-0.21-mRNA-1"/>
    </source>
</evidence>
<name>A0A1I8EQE0_WUCBA</name>
<proteinExistence type="predicted"/>
<reference evidence="1" key="1">
    <citation type="submission" date="2016-11" db="UniProtKB">
        <authorList>
            <consortium name="WormBaseParasite"/>
        </authorList>
    </citation>
    <scope>IDENTIFICATION</scope>
    <source>
        <strain evidence="1">pt0022</strain>
    </source>
</reference>
<protein>
    <submittedName>
        <fullName evidence="1">Uncharacterized protein</fullName>
    </submittedName>
</protein>